<name>A0A365Y1Z5_9BACT</name>
<comment type="caution">
    <text evidence="1">The sequence shown here is derived from an EMBL/GenBank/DDBJ whole genome shotgun (WGS) entry which is preliminary data.</text>
</comment>
<evidence type="ECO:0000313" key="2">
    <source>
        <dbReference type="Proteomes" id="UP000253410"/>
    </source>
</evidence>
<dbReference type="OrthoDB" id="651162at2"/>
<accession>A0A365Y1Z5</accession>
<reference evidence="1 2" key="1">
    <citation type="submission" date="2018-05" db="EMBL/GenBank/DDBJ databases">
        <title>Chitinophaga sp. K3CV102501T nov., isolated from isolated from a monsoon evergreen broad-leaved forest soil.</title>
        <authorList>
            <person name="Lv Y."/>
        </authorList>
    </citation>
    <scope>NUCLEOTIDE SEQUENCE [LARGE SCALE GENOMIC DNA]</scope>
    <source>
        <strain evidence="1 2">GDMCC 1.1325</strain>
    </source>
</reference>
<dbReference type="EMBL" id="QFFJ01000001">
    <property type="protein sequence ID" value="RBL92642.1"/>
    <property type="molecule type" value="Genomic_DNA"/>
</dbReference>
<dbReference type="Proteomes" id="UP000253410">
    <property type="component" value="Unassembled WGS sequence"/>
</dbReference>
<dbReference type="RefSeq" id="WP_113615243.1">
    <property type="nucleotide sequence ID" value="NZ_QFFJ01000001.1"/>
</dbReference>
<evidence type="ECO:0000313" key="1">
    <source>
        <dbReference type="EMBL" id="RBL92642.1"/>
    </source>
</evidence>
<organism evidence="1 2">
    <name type="scientific">Chitinophaga flava</name>
    <dbReference type="NCBI Taxonomy" id="2259036"/>
    <lineage>
        <taxon>Bacteria</taxon>
        <taxon>Pseudomonadati</taxon>
        <taxon>Bacteroidota</taxon>
        <taxon>Chitinophagia</taxon>
        <taxon>Chitinophagales</taxon>
        <taxon>Chitinophagaceae</taxon>
        <taxon>Chitinophaga</taxon>
    </lineage>
</organism>
<dbReference type="AlphaFoldDB" id="A0A365Y1Z5"/>
<gene>
    <name evidence="1" type="ORF">DF182_08705</name>
</gene>
<proteinExistence type="predicted"/>
<keyword evidence="2" id="KW-1185">Reference proteome</keyword>
<sequence>MKKILFCTSAFVLLIHSLKGQNLQAVTDIGNNTSNLIRVEGVNNIPGTGAGLELYYTNGQGYIQSRNRTGNVNTVLNLAGSLINTTSRTLINFAQDDGSTALQVNGGIKTSGAAYRAFTANITGSYGTIDLTDNNNRRVFMGYNADKTANSYATFGVVDDNGAERGIYMQRASGYVGIGTTIPQRLLDVAGPIRISSENNAVIDFSNSTDNQIWYNKVDTSLNLKTGGVERFVVLGNGNVGVGTLHPQSKLAVAGTITTQRIKVTLSDWSDFVFHDDYRLPTLQDVEKYVIEHKHLPDIPSAEEVKKDGIELGEMNKKLLQKIEELTLHLIRQQKEIDSLKEWKKGIEGK</sequence>
<evidence type="ECO:0008006" key="3">
    <source>
        <dbReference type="Google" id="ProtNLM"/>
    </source>
</evidence>
<protein>
    <recommendedName>
        <fullName evidence="3">Peptidase S74 domain-containing protein</fullName>
    </recommendedName>
</protein>